<dbReference type="GO" id="GO:0051537">
    <property type="term" value="F:2 iron, 2 sulfur cluster binding"/>
    <property type="evidence" value="ECO:0007669"/>
    <property type="project" value="UniProtKB-KW"/>
</dbReference>
<dbReference type="EC" id="1.14.13.-" evidence="11"/>
<dbReference type="Gene3D" id="3.10.20.30">
    <property type="match status" value="1"/>
</dbReference>
<evidence type="ECO:0000256" key="3">
    <source>
        <dbReference type="ARBA" id="ARBA00022643"/>
    </source>
</evidence>
<dbReference type="InterPro" id="IPR054582">
    <property type="entry name" value="DmmA-like_N"/>
</dbReference>
<dbReference type="PATRIC" id="fig|631454.5.peg.1491"/>
<dbReference type="Pfam" id="PF22290">
    <property type="entry name" value="DmmA-like_N"/>
    <property type="match status" value="1"/>
</dbReference>
<comment type="caution">
    <text evidence="11">The sequence shown here is derived from an EMBL/GenBank/DDBJ whole genome shotgun (WGS) entry which is preliminary data.</text>
</comment>
<dbReference type="Pfam" id="PF00111">
    <property type="entry name" value="Fer2"/>
    <property type="match status" value="1"/>
</dbReference>
<dbReference type="CDD" id="cd00207">
    <property type="entry name" value="fer2"/>
    <property type="match status" value="1"/>
</dbReference>
<keyword evidence="12" id="KW-1185">Reference proteome</keyword>
<evidence type="ECO:0000259" key="9">
    <source>
        <dbReference type="PROSITE" id="PS51085"/>
    </source>
</evidence>
<keyword evidence="7" id="KW-0408">Iron</keyword>
<dbReference type="AlphaFoldDB" id="V4RHR9"/>
<dbReference type="Proteomes" id="UP000017819">
    <property type="component" value="Unassembled WGS sequence"/>
</dbReference>
<dbReference type="STRING" id="631454.N177_1509"/>
<dbReference type="EMBL" id="AWXZ01000018">
    <property type="protein sequence ID" value="ESR25676.1"/>
    <property type="molecule type" value="Genomic_DNA"/>
</dbReference>
<dbReference type="PANTHER" id="PTHR47354">
    <property type="entry name" value="NADH OXIDOREDUCTASE HCR"/>
    <property type="match status" value="1"/>
</dbReference>
<dbReference type="PROSITE" id="PS51384">
    <property type="entry name" value="FAD_FR"/>
    <property type="match status" value="1"/>
</dbReference>
<dbReference type="Gene3D" id="3.40.50.80">
    <property type="entry name" value="Nucleotide-binding domain of ferredoxin-NADP reductase (FNR) module"/>
    <property type="match status" value="1"/>
</dbReference>
<dbReference type="SUPFAM" id="SSF63380">
    <property type="entry name" value="Riboflavin synthase domain-like"/>
    <property type="match status" value="1"/>
</dbReference>
<dbReference type="eggNOG" id="COG1018">
    <property type="taxonomic scope" value="Bacteria"/>
</dbReference>
<evidence type="ECO:0000256" key="4">
    <source>
        <dbReference type="ARBA" id="ARBA00022714"/>
    </source>
</evidence>
<evidence type="ECO:0000256" key="5">
    <source>
        <dbReference type="ARBA" id="ARBA00022723"/>
    </source>
</evidence>
<keyword evidence="6 11" id="KW-0560">Oxidoreductase</keyword>
<dbReference type="PROSITE" id="PS51085">
    <property type="entry name" value="2FE2S_FER_2"/>
    <property type="match status" value="1"/>
</dbReference>
<keyword evidence="4" id="KW-0001">2Fe-2S</keyword>
<organism evidence="11 12">
    <name type="scientific">Lutibaculum baratangense AMV1</name>
    <dbReference type="NCBI Taxonomy" id="631454"/>
    <lineage>
        <taxon>Bacteria</taxon>
        <taxon>Pseudomonadati</taxon>
        <taxon>Pseudomonadota</taxon>
        <taxon>Alphaproteobacteria</taxon>
        <taxon>Hyphomicrobiales</taxon>
        <taxon>Tepidamorphaceae</taxon>
        <taxon>Lutibaculum</taxon>
    </lineage>
</organism>
<dbReference type="InterPro" id="IPR006058">
    <property type="entry name" value="2Fe2S_fd_BS"/>
</dbReference>
<sequence length="321" mass="35385">MNRGEGKLSVVVDRVDTITPMIKRFSFRARDGGELPRFSGGAHVIVEMPDGEILRRNPYSLMSDPADPSRYAISVRRDEAGRGGSRFMHEKVREGMELTISMPVNMFPSDRRARKHLLLAGGIGITPFVPHILELAAAGAAFELHYNVRTREQGAYAEDLARRFGDRVHVYETDLGEGFDLDAILSDQPLGTHLYVCGPKGMITDVIGRASEFGWPGQNVHYEEFLAPQPGKPYQVELARSGITVEVASHQSLLEAIEAAGVDAPYLCRGGACGQCETAVVSCDGQILHNDHYLTDEEKASGEKIMVCVSRFEGRRLVIDR</sequence>
<dbReference type="InterPro" id="IPR012675">
    <property type="entry name" value="Beta-grasp_dom_sf"/>
</dbReference>
<proteinExistence type="predicted"/>
<reference evidence="11 12" key="1">
    <citation type="journal article" date="2014" name="Genome Announc.">
        <title>Draft Genome Sequence of Lutibaculum baratangense Strain AMV1T, Isolated from a Mud Volcano in Andamans, India.</title>
        <authorList>
            <person name="Singh A."/>
            <person name="Sreenivas A."/>
            <person name="Sathyanarayana Reddy G."/>
            <person name="Pinnaka A.K."/>
            <person name="Shivaji S."/>
        </authorList>
    </citation>
    <scope>NUCLEOTIDE SEQUENCE [LARGE SCALE GENOMIC DNA]</scope>
    <source>
        <strain evidence="11 12">AMV1</strain>
    </source>
</reference>
<protein>
    <submittedName>
        <fullName evidence="11">Flavodoxin reductases (Ferredoxin-NADPH reductases) family 1</fullName>
        <ecNumber evidence="11">1.14.13.-</ecNumber>
    </submittedName>
</protein>
<feature type="domain" description="FAD-binding FR-type" evidence="10">
    <location>
        <begin position="5"/>
        <end position="110"/>
    </location>
</feature>
<accession>V4RHR9</accession>
<dbReference type="GO" id="GO:0016491">
    <property type="term" value="F:oxidoreductase activity"/>
    <property type="evidence" value="ECO:0007669"/>
    <property type="project" value="UniProtKB-KW"/>
</dbReference>
<dbReference type="PRINTS" id="PR00409">
    <property type="entry name" value="PHDIOXRDTASE"/>
</dbReference>
<comment type="cofactor">
    <cofactor evidence="1">
        <name>FMN</name>
        <dbReference type="ChEBI" id="CHEBI:58210"/>
    </cofactor>
</comment>
<dbReference type="SUPFAM" id="SSF52343">
    <property type="entry name" value="Ferredoxin reductase-like, C-terminal NADP-linked domain"/>
    <property type="match status" value="1"/>
</dbReference>
<dbReference type="PROSITE" id="PS00197">
    <property type="entry name" value="2FE2S_FER_1"/>
    <property type="match status" value="1"/>
</dbReference>
<evidence type="ECO:0000256" key="1">
    <source>
        <dbReference type="ARBA" id="ARBA00001917"/>
    </source>
</evidence>
<gene>
    <name evidence="11" type="ORF">N177_1509</name>
</gene>
<dbReference type="CDD" id="cd06185">
    <property type="entry name" value="PDR_like"/>
    <property type="match status" value="1"/>
</dbReference>
<dbReference type="InterPro" id="IPR001041">
    <property type="entry name" value="2Fe-2S_ferredoxin-type"/>
</dbReference>
<evidence type="ECO:0000256" key="8">
    <source>
        <dbReference type="ARBA" id="ARBA00023014"/>
    </source>
</evidence>
<evidence type="ECO:0000256" key="6">
    <source>
        <dbReference type="ARBA" id="ARBA00023002"/>
    </source>
</evidence>
<dbReference type="InterPro" id="IPR017927">
    <property type="entry name" value="FAD-bd_FR_type"/>
</dbReference>
<evidence type="ECO:0000256" key="2">
    <source>
        <dbReference type="ARBA" id="ARBA00022630"/>
    </source>
</evidence>
<keyword evidence="3" id="KW-0288">FMN</keyword>
<keyword evidence="8" id="KW-0411">Iron-sulfur</keyword>
<keyword evidence="5" id="KW-0479">Metal-binding</keyword>
<keyword evidence="2" id="KW-0285">Flavoprotein</keyword>
<feature type="domain" description="2Fe-2S ferredoxin-type" evidence="9">
    <location>
        <begin position="234"/>
        <end position="321"/>
    </location>
</feature>
<evidence type="ECO:0000313" key="11">
    <source>
        <dbReference type="EMBL" id="ESR25676.1"/>
    </source>
</evidence>
<dbReference type="InterPro" id="IPR036010">
    <property type="entry name" value="2Fe-2S_ferredoxin-like_sf"/>
</dbReference>
<dbReference type="PANTHER" id="PTHR47354:SF1">
    <property type="entry name" value="CARNITINE MONOOXYGENASE REDUCTASE SUBUNIT"/>
    <property type="match status" value="1"/>
</dbReference>
<dbReference type="InterPro" id="IPR017938">
    <property type="entry name" value="Riboflavin_synthase-like_b-brl"/>
</dbReference>
<dbReference type="Gene3D" id="2.40.30.10">
    <property type="entry name" value="Translation factors"/>
    <property type="match status" value="1"/>
</dbReference>
<evidence type="ECO:0000256" key="7">
    <source>
        <dbReference type="ARBA" id="ARBA00023004"/>
    </source>
</evidence>
<dbReference type="InterPro" id="IPR050415">
    <property type="entry name" value="MRET"/>
</dbReference>
<dbReference type="InterPro" id="IPR039261">
    <property type="entry name" value="FNR_nucleotide-bd"/>
</dbReference>
<evidence type="ECO:0000259" key="10">
    <source>
        <dbReference type="PROSITE" id="PS51384"/>
    </source>
</evidence>
<evidence type="ECO:0000313" key="12">
    <source>
        <dbReference type="Proteomes" id="UP000017819"/>
    </source>
</evidence>
<dbReference type="SUPFAM" id="SSF54292">
    <property type="entry name" value="2Fe-2S ferredoxin-like"/>
    <property type="match status" value="1"/>
</dbReference>
<name>V4RHR9_9HYPH</name>
<dbReference type="GO" id="GO:0046872">
    <property type="term" value="F:metal ion binding"/>
    <property type="evidence" value="ECO:0007669"/>
    <property type="project" value="UniProtKB-KW"/>
</dbReference>